<gene>
    <name evidence="2" type="ORF">ACFFJH_11745</name>
</gene>
<dbReference type="EMBL" id="JBHLXJ010000013">
    <property type="protein sequence ID" value="MFC0350484.1"/>
    <property type="molecule type" value="Genomic_DNA"/>
</dbReference>
<evidence type="ECO:0000313" key="2">
    <source>
        <dbReference type="EMBL" id="MFC0350484.1"/>
    </source>
</evidence>
<keyword evidence="3" id="KW-1185">Reference proteome</keyword>
<name>A0ABV6IF82_9BURK</name>
<reference evidence="2 3" key="1">
    <citation type="submission" date="2024-09" db="EMBL/GenBank/DDBJ databases">
        <authorList>
            <person name="Sun Q."/>
            <person name="Mori K."/>
        </authorList>
    </citation>
    <scope>NUCLEOTIDE SEQUENCE [LARGE SCALE GENOMIC DNA]</scope>
    <source>
        <strain evidence="2 3">CCM 8677</strain>
    </source>
</reference>
<sequence length="75" mass="8167">MAQRNATRSLNADNPSGSVKPVACSEWRNDHADSMSARNKIDSTLDAGYTTAGLFLAPKLLINFLYFRGSPYTNG</sequence>
<proteinExistence type="predicted"/>
<feature type="compositionally biased region" description="Polar residues" evidence="1">
    <location>
        <begin position="1"/>
        <end position="17"/>
    </location>
</feature>
<protein>
    <submittedName>
        <fullName evidence="2">Uncharacterized protein</fullName>
    </submittedName>
</protein>
<feature type="region of interest" description="Disordered" evidence="1">
    <location>
        <begin position="1"/>
        <end position="22"/>
    </location>
</feature>
<evidence type="ECO:0000256" key="1">
    <source>
        <dbReference type="SAM" id="MobiDB-lite"/>
    </source>
</evidence>
<evidence type="ECO:0000313" key="3">
    <source>
        <dbReference type="Proteomes" id="UP001589844"/>
    </source>
</evidence>
<comment type="caution">
    <text evidence="2">The sequence shown here is derived from an EMBL/GenBank/DDBJ whole genome shotgun (WGS) entry which is preliminary data.</text>
</comment>
<organism evidence="2 3">
    <name type="scientific">Undibacterium danionis</name>
    <dbReference type="NCBI Taxonomy" id="1812100"/>
    <lineage>
        <taxon>Bacteria</taxon>
        <taxon>Pseudomonadati</taxon>
        <taxon>Pseudomonadota</taxon>
        <taxon>Betaproteobacteria</taxon>
        <taxon>Burkholderiales</taxon>
        <taxon>Oxalobacteraceae</taxon>
        <taxon>Undibacterium</taxon>
    </lineage>
</organism>
<dbReference type="Proteomes" id="UP001589844">
    <property type="component" value="Unassembled WGS sequence"/>
</dbReference>
<accession>A0ABV6IF82</accession>